<evidence type="ECO:0000256" key="3">
    <source>
        <dbReference type="ARBA" id="ARBA00022531"/>
    </source>
</evidence>
<dbReference type="SUPFAM" id="SSF81563">
    <property type="entry name" value="Photosystem I reaction center subunit X, PsaK"/>
    <property type="match status" value="1"/>
</dbReference>
<dbReference type="Gene3D" id="1.20.860.20">
    <property type="entry name" value="Photosystem I PsaK, reaction centre"/>
    <property type="match status" value="1"/>
</dbReference>
<keyword evidence="6 9" id="KW-1133">Transmembrane helix</keyword>
<evidence type="ECO:0000256" key="6">
    <source>
        <dbReference type="ARBA" id="ARBA00022989"/>
    </source>
</evidence>
<evidence type="ECO:0000256" key="4">
    <source>
        <dbReference type="ARBA" id="ARBA00022692"/>
    </source>
</evidence>
<evidence type="ECO:0000256" key="2">
    <source>
        <dbReference type="ARBA" id="ARBA00006458"/>
    </source>
</evidence>
<dbReference type="PROSITE" id="PS01026">
    <property type="entry name" value="PHOTOSYSTEM_I_PSAGK"/>
    <property type="match status" value="1"/>
</dbReference>
<accession>A0A0U2HL22</accession>
<evidence type="ECO:0000256" key="1">
    <source>
        <dbReference type="ARBA" id="ARBA00004141"/>
    </source>
</evidence>
<evidence type="ECO:0000256" key="5">
    <source>
        <dbReference type="ARBA" id="ARBA00022836"/>
    </source>
</evidence>
<protein>
    <recommendedName>
        <fullName evidence="9">Photosystem I reaction center subunit PsaK</fullName>
    </recommendedName>
    <alternativeName>
        <fullName evidence="9">PSI-K</fullName>
    </alternativeName>
    <alternativeName>
        <fullName evidence="9">Photosystem I subunit X</fullName>
    </alternativeName>
</protein>
<reference evidence="10" key="1">
    <citation type="journal article" date="2015" name="Mitochondrial DNA">
        <title>The complete chloroplast genome of Guillardia theta strain CCMP2712.</title>
        <authorList>
            <person name="Tang X."/>
            <person name="Bi G."/>
        </authorList>
    </citation>
    <scope>NUCLEOTIDE SEQUENCE</scope>
</reference>
<name>A0A0U2HL22_GUITH</name>
<dbReference type="GO" id="GO:0009535">
    <property type="term" value="C:chloroplast thylakoid membrane"/>
    <property type="evidence" value="ECO:0007669"/>
    <property type="project" value="UniProtKB-SubCell"/>
</dbReference>
<sequence>MNADLLIALVPQTVAWSAKTCAVMVLSNILCIVAGRYVIQVKGTGPSLPISGSFSGFGLPELLASTSLGHIVGVGSILGLSYVGVLS</sequence>
<evidence type="ECO:0000256" key="7">
    <source>
        <dbReference type="ARBA" id="ARBA00023078"/>
    </source>
</evidence>
<keyword evidence="10" id="KW-0150">Chloroplast</keyword>
<dbReference type="GO" id="GO:0009522">
    <property type="term" value="C:photosystem I"/>
    <property type="evidence" value="ECO:0007669"/>
    <property type="project" value="UniProtKB-KW"/>
</dbReference>
<dbReference type="InterPro" id="IPR000549">
    <property type="entry name" value="PSI_PsaG/PsaK"/>
</dbReference>
<dbReference type="InterPro" id="IPR017492">
    <property type="entry name" value="PSI_PsaK"/>
</dbReference>
<keyword evidence="4 9" id="KW-0812">Transmembrane</keyword>
<geneLocation type="chloroplast" evidence="10"/>
<evidence type="ECO:0000313" key="10">
    <source>
        <dbReference type="EMBL" id="ALG63648.1"/>
    </source>
</evidence>
<evidence type="ECO:0000256" key="8">
    <source>
        <dbReference type="ARBA" id="ARBA00023136"/>
    </source>
</evidence>
<keyword evidence="8 9" id="KW-0472">Membrane</keyword>
<dbReference type="HAMAP" id="MF_00474">
    <property type="entry name" value="PSI_PsaK"/>
    <property type="match status" value="1"/>
</dbReference>
<dbReference type="GO" id="GO:0015979">
    <property type="term" value="P:photosynthesis"/>
    <property type="evidence" value="ECO:0007669"/>
    <property type="project" value="UniProtKB-UniRule"/>
</dbReference>
<keyword evidence="7 9" id="KW-0793">Thylakoid</keyword>
<dbReference type="EMBL" id="KT428890">
    <property type="protein sequence ID" value="ALG63648.1"/>
    <property type="molecule type" value="Genomic_DNA"/>
</dbReference>
<gene>
    <name evidence="9 10" type="primary">psaK</name>
</gene>
<organism evidence="10">
    <name type="scientific">Guillardia theta</name>
    <name type="common">Cryptophyte</name>
    <name type="synonym">Cryptomonas phi</name>
    <dbReference type="NCBI Taxonomy" id="55529"/>
    <lineage>
        <taxon>Eukaryota</taxon>
        <taxon>Cryptophyceae</taxon>
        <taxon>Pyrenomonadales</taxon>
        <taxon>Geminigeraceae</taxon>
        <taxon>Guillardia</taxon>
    </lineage>
</organism>
<dbReference type="NCBIfam" id="TIGR03049">
    <property type="entry name" value="PS_I_psaK"/>
    <property type="match status" value="1"/>
</dbReference>
<evidence type="ECO:0000256" key="9">
    <source>
        <dbReference type="HAMAP-Rule" id="MF_00474"/>
    </source>
</evidence>
<keyword evidence="10" id="KW-0934">Plastid</keyword>
<dbReference type="Pfam" id="PF01241">
    <property type="entry name" value="PSI_PSAK"/>
    <property type="match status" value="1"/>
</dbReference>
<comment type="subcellular location">
    <subcellularLocation>
        <location evidence="1">Membrane</location>
        <topology evidence="1">Multi-pass membrane protein</topology>
    </subcellularLocation>
    <subcellularLocation>
        <location evidence="9">Plastid</location>
        <location evidence="9">Chloroplast thylakoid membrane</location>
        <topology evidence="9">Multi-pass membrane protein</topology>
    </subcellularLocation>
</comment>
<dbReference type="InterPro" id="IPR037101">
    <property type="entry name" value="PSI_PsaK_bact"/>
</dbReference>
<dbReference type="AlphaFoldDB" id="A0A0U2HL22"/>
<comment type="similarity">
    <text evidence="2 9">Belongs to the PsaG/PsaK family.</text>
</comment>
<keyword evidence="5 9" id="KW-0603">Photosystem I</keyword>
<dbReference type="InterPro" id="IPR035982">
    <property type="entry name" value="PSI_centre_PsaK_sf"/>
</dbReference>
<keyword evidence="3 9" id="KW-0602">Photosynthesis</keyword>
<proteinExistence type="inferred from homology"/>